<reference evidence="1" key="1">
    <citation type="submission" date="2023-03" db="EMBL/GenBank/DDBJ databases">
        <title>DFI Biobank Strains.</title>
        <authorList>
            <person name="Mostad J."/>
            <person name="Paddock L."/>
            <person name="Medina S."/>
            <person name="Waligurski E."/>
            <person name="Barat B."/>
            <person name="Smith R."/>
            <person name="Burgo V."/>
            <person name="Metcalfe C."/>
            <person name="Woodson C."/>
            <person name="Sundararajan A."/>
            <person name="Ramaswamy R."/>
            <person name="Lin H."/>
            <person name="Pamer E.G."/>
        </authorList>
    </citation>
    <scope>NUCLEOTIDE SEQUENCE</scope>
    <source>
        <strain evidence="1">DFI.9.5</strain>
    </source>
</reference>
<comment type="caution">
    <text evidence="1">The sequence shown here is derived from an EMBL/GenBank/DDBJ whole genome shotgun (WGS) entry which is preliminary data.</text>
</comment>
<name>A0AAW6LWZ5_9BACE</name>
<organism evidence="1 2">
    <name type="scientific">Bacteroides cellulosilyticus</name>
    <dbReference type="NCBI Taxonomy" id="246787"/>
    <lineage>
        <taxon>Bacteria</taxon>
        <taxon>Pseudomonadati</taxon>
        <taxon>Bacteroidota</taxon>
        <taxon>Bacteroidia</taxon>
        <taxon>Bacteroidales</taxon>
        <taxon>Bacteroidaceae</taxon>
        <taxon>Bacteroides</taxon>
    </lineage>
</organism>
<sequence length="172" mass="19119">MVEKISDKEYQASLENGMPSKIQAVDANNNPIVSTPANLVSTLENAGMIKRVFFPMGNGYSWIRIMEVNVNMNCSFIMNMIRYSSQDSSIILGYITNYDTTVHICNFKQLIGKAGETNQPKLVYKIDNNTIIVWAVSSAVSSTASCINLLHGNALFPMVFEEPAEDAIQPNW</sequence>
<accession>A0AAW6LWZ5</accession>
<dbReference type="AlphaFoldDB" id="A0AAW6LWZ5"/>
<evidence type="ECO:0000313" key="2">
    <source>
        <dbReference type="Proteomes" id="UP001221924"/>
    </source>
</evidence>
<protein>
    <submittedName>
        <fullName evidence="1">Uncharacterized protein</fullName>
    </submittedName>
</protein>
<gene>
    <name evidence="1" type="ORF">PZH42_10535</name>
</gene>
<dbReference type="EMBL" id="JARFID010000008">
    <property type="protein sequence ID" value="MDE8694544.1"/>
    <property type="molecule type" value="Genomic_DNA"/>
</dbReference>
<evidence type="ECO:0000313" key="1">
    <source>
        <dbReference type="EMBL" id="MDE8694544.1"/>
    </source>
</evidence>
<proteinExistence type="predicted"/>
<dbReference type="Proteomes" id="UP001221924">
    <property type="component" value="Unassembled WGS sequence"/>
</dbReference>
<dbReference type="RefSeq" id="WP_256141039.1">
    <property type="nucleotide sequence ID" value="NZ_JANFZY010000006.1"/>
</dbReference>